<protein>
    <submittedName>
        <fullName evidence="1">Uncharacterized protein</fullName>
    </submittedName>
</protein>
<reference evidence="1 2" key="1">
    <citation type="submission" date="2013-08" db="EMBL/GenBank/DDBJ databases">
        <title>The Genome Sequence of Escherichia coli HVH 36 (4-5675286).</title>
        <authorList>
            <consortium name="The Broad Institute Genome Sequencing Platform"/>
            <consortium name="The Broad Institute Genome Sequencing Center for Infectious Disease"/>
            <person name="Feldgarden M."/>
            <person name="Frimodt-Moller N."/>
            <person name="Leihof R.F."/>
            <person name="Rasmussen L."/>
            <person name="Young S.K."/>
            <person name="Zeng Q."/>
            <person name="Gargeya S."/>
            <person name="Fitzgerald M."/>
            <person name="Abouelleil A."/>
            <person name="Alvarado L."/>
            <person name="Berlin A.M."/>
            <person name="Chapman S.B."/>
            <person name="Gainer-Dewar J."/>
            <person name="Goldberg J."/>
            <person name="Gnerre S."/>
            <person name="Griggs A."/>
            <person name="Gujja S."/>
            <person name="Hansen M."/>
            <person name="Howarth C."/>
            <person name="Imamovic A."/>
            <person name="Ireland A."/>
            <person name="Larimer J."/>
            <person name="McCowan C."/>
            <person name="Murphy C."/>
            <person name="Pearson M."/>
            <person name="Poon T."/>
            <person name="Priest M."/>
            <person name="Roberts A."/>
            <person name="Saif S."/>
            <person name="Shea T."/>
            <person name="Sykes S."/>
            <person name="Wortman J."/>
            <person name="Nusbaum C."/>
            <person name="Birren B."/>
        </authorList>
    </citation>
    <scope>NUCLEOTIDE SEQUENCE [LARGE SCALE GENOMIC DNA]</scope>
    <source>
        <strain evidence="2">HVH 36 (4-5675286)</strain>
    </source>
</reference>
<evidence type="ECO:0000313" key="2">
    <source>
        <dbReference type="Proteomes" id="UP000017766"/>
    </source>
</evidence>
<dbReference type="Proteomes" id="UP000017766">
    <property type="component" value="Unassembled WGS sequence"/>
</dbReference>
<comment type="caution">
    <text evidence="1">The sequence shown here is derived from an EMBL/GenBank/DDBJ whole genome shotgun (WGS) entry which is preliminary data.</text>
</comment>
<name>A0A7U9IU93_ECOLX</name>
<dbReference type="AlphaFoldDB" id="A0A7U9IU93"/>
<sequence>MQRWAEISTATKNQSHQAILFAILNLGSARTPHVPVYAPGSARCPCSNWLQQLRQMGLV</sequence>
<proteinExistence type="predicted"/>
<organism evidence="1 2">
    <name type="scientific">Escherichia coli HVH 36</name>
    <name type="common">4-5675286</name>
    <dbReference type="NCBI Taxonomy" id="1280986"/>
    <lineage>
        <taxon>Bacteria</taxon>
        <taxon>Pseudomonadati</taxon>
        <taxon>Pseudomonadota</taxon>
        <taxon>Gammaproteobacteria</taxon>
        <taxon>Enterobacterales</taxon>
        <taxon>Enterobacteriaceae</taxon>
        <taxon>Escherichia</taxon>
    </lineage>
</organism>
<evidence type="ECO:0000313" key="1">
    <source>
        <dbReference type="EMBL" id="ESP06297.1"/>
    </source>
</evidence>
<dbReference type="EMBL" id="AYLQ01000039">
    <property type="protein sequence ID" value="ESP06297.1"/>
    <property type="molecule type" value="Genomic_DNA"/>
</dbReference>
<accession>A0A7U9IU93</accession>
<gene>
    <name evidence="1" type="ORF">G711_04485</name>
</gene>